<keyword evidence="1" id="KW-0472">Membrane</keyword>
<feature type="transmembrane region" description="Helical" evidence="1">
    <location>
        <begin position="6"/>
        <end position="23"/>
    </location>
</feature>
<dbReference type="Proteomes" id="UP000282818">
    <property type="component" value="Unassembled WGS sequence"/>
</dbReference>
<keyword evidence="1" id="KW-1133">Transmembrane helix</keyword>
<dbReference type="InterPro" id="IPR008407">
    <property type="entry name" value="Brnchd-chn_aa_trnsp_AzlD"/>
</dbReference>
<feature type="transmembrane region" description="Helical" evidence="1">
    <location>
        <begin position="35"/>
        <end position="57"/>
    </location>
</feature>
<organism evidence="2 3">
    <name type="scientific">Neptunomonas marina</name>
    <dbReference type="NCBI Taxonomy" id="1815562"/>
    <lineage>
        <taxon>Bacteria</taxon>
        <taxon>Pseudomonadati</taxon>
        <taxon>Pseudomonadota</taxon>
        <taxon>Gammaproteobacteria</taxon>
        <taxon>Oceanospirillales</taxon>
        <taxon>Oceanospirillaceae</taxon>
        <taxon>Neptunomonas</taxon>
    </lineage>
</organism>
<dbReference type="EMBL" id="SACQ01000006">
    <property type="protein sequence ID" value="RVU30009.1"/>
    <property type="molecule type" value="Genomic_DNA"/>
</dbReference>
<reference evidence="2 3" key="1">
    <citation type="submission" date="2019-01" db="EMBL/GenBank/DDBJ databases">
        <authorList>
            <person name="Chen W.-M."/>
        </authorList>
    </citation>
    <scope>NUCLEOTIDE SEQUENCE [LARGE SCALE GENOMIC DNA]</scope>
    <source>
        <strain evidence="2 3">HPM-16</strain>
    </source>
</reference>
<accession>A0A437Q667</accession>
<evidence type="ECO:0000256" key="1">
    <source>
        <dbReference type="SAM" id="Phobius"/>
    </source>
</evidence>
<evidence type="ECO:0000313" key="3">
    <source>
        <dbReference type="Proteomes" id="UP000282818"/>
    </source>
</evidence>
<protein>
    <submittedName>
        <fullName evidence="2">AzlD domain-containing protein</fullName>
    </submittedName>
</protein>
<feature type="transmembrane region" description="Helical" evidence="1">
    <location>
        <begin position="63"/>
        <end position="81"/>
    </location>
</feature>
<gene>
    <name evidence="2" type="ORF">EOE65_13185</name>
</gene>
<sequence>MSSAELTLIFGMFVVTFGVRYVLFGMAGRIHFPAWLSSALGFVPPVVLTAIIVPAVLMPKGTLWISPYNPWLLAALFAFLVALVRKDLLTTIVAGMLAFMLLRFGIGL</sequence>
<name>A0A437Q667_9GAMM</name>
<keyword evidence="1" id="KW-0812">Transmembrane</keyword>
<keyword evidence="3" id="KW-1185">Reference proteome</keyword>
<proteinExistence type="predicted"/>
<evidence type="ECO:0000313" key="2">
    <source>
        <dbReference type="EMBL" id="RVU30009.1"/>
    </source>
</evidence>
<dbReference type="RefSeq" id="WP_127694794.1">
    <property type="nucleotide sequence ID" value="NZ_SACQ01000006.1"/>
</dbReference>
<comment type="caution">
    <text evidence="2">The sequence shown here is derived from an EMBL/GenBank/DDBJ whole genome shotgun (WGS) entry which is preliminary data.</text>
</comment>
<dbReference type="AlphaFoldDB" id="A0A437Q667"/>
<dbReference type="Pfam" id="PF05437">
    <property type="entry name" value="AzlD"/>
    <property type="match status" value="1"/>
</dbReference>
<feature type="transmembrane region" description="Helical" evidence="1">
    <location>
        <begin position="88"/>
        <end position="106"/>
    </location>
</feature>